<feature type="domain" description="UDP-galactopyranose mutase C-terminal" evidence="1">
    <location>
        <begin position="147"/>
        <end position="346"/>
    </location>
</feature>
<dbReference type="Gene3D" id="3.40.50.720">
    <property type="entry name" value="NAD(P)-binding Rossmann-like Domain"/>
    <property type="match status" value="3"/>
</dbReference>
<dbReference type="PANTHER" id="PTHR21197">
    <property type="entry name" value="UDP-GALACTOPYRANOSE MUTASE"/>
    <property type="match status" value="1"/>
</dbReference>
<dbReference type="HOGENOM" id="CLU_042118_0_0_11"/>
<organism evidence="2 3">
    <name type="scientific">Microlunatus phosphovorus (strain ATCC 700054 / DSM 10555 / JCM 9379 / NBRC 101784 / NCIMB 13414 / VKM Ac-1990 / NM-1)</name>
    <dbReference type="NCBI Taxonomy" id="1032480"/>
    <lineage>
        <taxon>Bacteria</taxon>
        <taxon>Bacillati</taxon>
        <taxon>Actinomycetota</taxon>
        <taxon>Actinomycetes</taxon>
        <taxon>Propionibacteriales</taxon>
        <taxon>Propionibacteriaceae</taxon>
        <taxon>Microlunatus</taxon>
    </lineage>
</organism>
<reference evidence="2 3" key="1">
    <citation type="submission" date="2011-05" db="EMBL/GenBank/DDBJ databases">
        <title>Whole genome sequence of Microlunatus phosphovorus NM-1.</title>
        <authorList>
            <person name="Hosoyama A."/>
            <person name="Sasaki K."/>
            <person name="Harada T."/>
            <person name="Igarashi R."/>
            <person name="Kawakoshi A."/>
            <person name="Sasagawa M."/>
            <person name="Fukada J."/>
            <person name="Nakamura S."/>
            <person name="Katano Y."/>
            <person name="Hanada S."/>
            <person name="Kamagata Y."/>
            <person name="Nakamura N."/>
            <person name="Yamazaki S."/>
            <person name="Fujita N."/>
        </authorList>
    </citation>
    <scope>NUCLEOTIDE SEQUENCE [LARGE SCALE GENOMIC DNA]</scope>
    <source>
        <strain evidence="3">ATCC 700054 / DSM 10555 / JCM 9379 / NBRC 101784 / NCIMB 13414 / VKM Ac-1990 / NM-1</strain>
    </source>
</reference>
<dbReference type="AlphaFoldDB" id="F5XFF5"/>
<dbReference type="GO" id="GO:0050660">
    <property type="term" value="F:flavin adenine dinucleotide binding"/>
    <property type="evidence" value="ECO:0007669"/>
    <property type="project" value="TreeGrafter"/>
</dbReference>
<dbReference type="EC" id="5.4.99.9" evidence="2"/>
<dbReference type="GO" id="GO:0008767">
    <property type="term" value="F:UDP-galactopyranose mutase activity"/>
    <property type="evidence" value="ECO:0007669"/>
    <property type="project" value="UniProtKB-EC"/>
</dbReference>
<gene>
    <name evidence="2" type="primary">glf</name>
    <name evidence="2" type="ordered locus">MLP_23480</name>
</gene>
<dbReference type="OrthoDB" id="9769600at2"/>
<dbReference type="Pfam" id="PF13450">
    <property type="entry name" value="NAD_binding_8"/>
    <property type="match status" value="1"/>
</dbReference>
<dbReference type="SUPFAM" id="SSF51971">
    <property type="entry name" value="Nucleotide-binding domain"/>
    <property type="match status" value="1"/>
</dbReference>
<dbReference type="PANTHER" id="PTHR21197:SF0">
    <property type="entry name" value="UDP-GALACTOPYRANOSE MUTASE"/>
    <property type="match status" value="1"/>
</dbReference>
<dbReference type="STRING" id="1032480.MLP_23480"/>
<evidence type="ECO:0000259" key="1">
    <source>
        <dbReference type="Pfam" id="PF03275"/>
    </source>
</evidence>
<dbReference type="RefSeq" id="WP_013863234.1">
    <property type="nucleotide sequence ID" value="NC_015635.1"/>
</dbReference>
<evidence type="ECO:0000313" key="3">
    <source>
        <dbReference type="Proteomes" id="UP000007947"/>
    </source>
</evidence>
<dbReference type="Proteomes" id="UP000007947">
    <property type="component" value="Chromosome"/>
</dbReference>
<dbReference type="eggNOG" id="COG0562">
    <property type="taxonomic scope" value="Bacteria"/>
</dbReference>
<accession>F5XFF5</accession>
<protein>
    <submittedName>
        <fullName evidence="2">UDP-galactopyranose mutase</fullName>
        <ecNumber evidence="2">5.4.99.9</ecNumber>
    </submittedName>
</protein>
<dbReference type="GO" id="GO:0005829">
    <property type="term" value="C:cytosol"/>
    <property type="evidence" value="ECO:0007669"/>
    <property type="project" value="TreeGrafter"/>
</dbReference>
<dbReference type="SUPFAM" id="SSF54373">
    <property type="entry name" value="FAD-linked reductases, C-terminal domain"/>
    <property type="match status" value="1"/>
</dbReference>
<name>F5XFF5_MICPN</name>
<dbReference type="KEGG" id="mph:MLP_23480"/>
<dbReference type="InterPro" id="IPR015899">
    <property type="entry name" value="UDP-GalPyranose_mutase_C"/>
</dbReference>
<evidence type="ECO:0000313" key="2">
    <source>
        <dbReference type="EMBL" id="BAK35362.1"/>
    </source>
</evidence>
<keyword evidence="2" id="KW-0413">Isomerase</keyword>
<proteinExistence type="predicted"/>
<sequence length="383" mass="43278">MRFGVAGAGFSGAVIARELADAGHEVTVLECRDHVAGNCHTERDPQTQVLVHRYGPHIFHTGNERVWSYINRFGVLLPYYHRVRTTVGGRVYLLPVNLLTINQLFQTALNPDQARAFIAEQADSSIEVPRNFEEQALKLMGRRLYEAFFLGYTRKQWGLEPNEIPASVLRRLPLRFTYEDSYFSHPHQGMPRDGYTAIVSAILDHPLIEVRLSTPYAAADRDAFDHSIWTGPLDDWFEHRYGRLGYRTLDFEEIRATGDFLGCAVMNYGDLDVPYTRITEHKYLAPWEEHTDTVCIRETSRLAGEGDIPYYPIRLAADQRTLRRYLDAARSASGVTFAGRLGTYRYLDMDVTIAEALATADRILAGIDSGGRIPSLCVDVDGA</sequence>
<dbReference type="EMBL" id="AP012204">
    <property type="protein sequence ID" value="BAK35362.1"/>
    <property type="molecule type" value="Genomic_DNA"/>
</dbReference>
<dbReference type="Pfam" id="PF03275">
    <property type="entry name" value="GLF"/>
    <property type="match status" value="1"/>
</dbReference>
<keyword evidence="3" id="KW-1185">Reference proteome</keyword>